<dbReference type="InterPro" id="IPR029058">
    <property type="entry name" value="AB_hydrolase_fold"/>
</dbReference>
<dbReference type="Gene3D" id="1.20.120.980">
    <property type="entry name" value="Serine carboxypeptidase S28, SKS domain"/>
    <property type="match status" value="1"/>
</dbReference>
<evidence type="ECO:0000256" key="3">
    <source>
        <dbReference type="ARBA" id="ARBA00022729"/>
    </source>
</evidence>
<accession>A0ABN7BDR7</accession>
<evidence type="ECO:0000313" key="8">
    <source>
        <dbReference type="Proteomes" id="UP001307889"/>
    </source>
</evidence>
<evidence type="ECO:0000256" key="6">
    <source>
        <dbReference type="SAM" id="SignalP"/>
    </source>
</evidence>
<reference evidence="7 8" key="1">
    <citation type="submission" date="2023-09" db="EMBL/GenBank/DDBJ databases">
        <title>Nesidiocoris tenuis whole genome shotgun sequence.</title>
        <authorList>
            <person name="Shibata T."/>
            <person name="Shimoda M."/>
            <person name="Kobayashi T."/>
            <person name="Uehara T."/>
        </authorList>
    </citation>
    <scope>NUCLEOTIDE SEQUENCE [LARGE SCALE GENOMIC DNA]</scope>
    <source>
        <strain evidence="7 8">Japan</strain>
    </source>
</reference>
<organism evidence="7 8">
    <name type="scientific">Nesidiocoris tenuis</name>
    <dbReference type="NCBI Taxonomy" id="355587"/>
    <lineage>
        <taxon>Eukaryota</taxon>
        <taxon>Metazoa</taxon>
        <taxon>Ecdysozoa</taxon>
        <taxon>Arthropoda</taxon>
        <taxon>Hexapoda</taxon>
        <taxon>Insecta</taxon>
        <taxon>Pterygota</taxon>
        <taxon>Neoptera</taxon>
        <taxon>Paraneoptera</taxon>
        <taxon>Hemiptera</taxon>
        <taxon>Heteroptera</taxon>
        <taxon>Panheteroptera</taxon>
        <taxon>Cimicomorpha</taxon>
        <taxon>Miridae</taxon>
        <taxon>Dicyphina</taxon>
        <taxon>Nesidiocoris</taxon>
    </lineage>
</organism>
<dbReference type="Pfam" id="PF05577">
    <property type="entry name" value="Peptidase_S28"/>
    <property type="match status" value="1"/>
</dbReference>
<dbReference type="PANTHER" id="PTHR11010:SF38">
    <property type="entry name" value="LYSOSOMAL PRO-X CARBOXYPEPTIDASE"/>
    <property type="match status" value="1"/>
</dbReference>
<proteinExistence type="inferred from homology"/>
<evidence type="ECO:0000256" key="5">
    <source>
        <dbReference type="ARBA" id="ARBA00023180"/>
    </source>
</evidence>
<evidence type="ECO:0000313" key="7">
    <source>
        <dbReference type="EMBL" id="BET02524.1"/>
    </source>
</evidence>
<keyword evidence="3 6" id="KW-0732">Signal</keyword>
<evidence type="ECO:0000256" key="1">
    <source>
        <dbReference type="ARBA" id="ARBA00011079"/>
    </source>
</evidence>
<dbReference type="EMBL" id="AP028922">
    <property type="protein sequence ID" value="BET02524.1"/>
    <property type="molecule type" value="Genomic_DNA"/>
</dbReference>
<name>A0ABN7BDR7_9HEMI</name>
<keyword evidence="2" id="KW-0645">Protease</keyword>
<dbReference type="InterPro" id="IPR008758">
    <property type="entry name" value="Peptidase_S28"/>
</dbReference>
<dbReference type="Gene3D" id="3.40.50.1820">
    <property type="entry name" value="alpha/beta hydrolase"/>
    <property type="match status" value="1"/>
</dbReference>
<dbReference type="InterPro" id="IPR042269">
    <property type="entry name" value="Ser_carbopepase_S28_SKS"/>
</dbReference>
<gene>
    <name evidence="7" type="ORF">NTJ_15342</name>
</gene>
<dbReference type="Proteomes" id="UP001307889">
    <property type="component" value="Chromosome 14"/>
</dbReference>
<evidence type="ECO:0000256" key="4">
    <source>
        <dbReference type="ARBA" id="ARBA00022801"/>
    </source>
</evidence>
<feature type="signal peptide" evidence="6">
    <location>
        <begin position="1"/>
        <end position="17"/>
    </location>
</feature>
<protein>
    <submittedName>
        <fullName evidence="7">Lysosomal Pro-X</fullName>
    </submittedName>
</protein>
<dbReference type="SUPFAM" id="SSF53474">
    <property type="entry name" value="alpha/beta-Hydrolases"/>
    <property type="match status" value="1"/>
</dbReference>
<keyword evidence="4" id="KW-0378">Hydrolase</keyword>
<keyword evidence="8" id="KW-1185">Reference proteome</keyword>
<keyword evidence="5" id="KW-0325">Glycoprotein</keyword>
<dbReference type="PANTHER" id="PTHR11010">
    <property type="entry name" value="PROTEASE S28 PRO-X CARBOXYPEPTIDASE-RELATED"/>
    <property type="match status" value="1"/>
</dbReference>
<evidence type="ECO:0000256" key="2">
    <source>
        <dbReference type="ARBA" id="ARBA00022670"/>
    </source>
</evidence>
<feature type="chain" id="PRO_5045202467" evidence="6">
    <location>
        <begin position="18"/>
        <end position="474"/>
    </location>
</feature>
<sequence>MLKFLAVVAFAVVTVAANEPVYKTKTFNAKLDHFSFTSNATFPLRYLINDTYWNPSSTVAPIFFYTGNEGDITMFAENSGLVWEFAPHFEALIVFAEHRYYGESLPFGNLSFTDPKYSGYLSSSQALADYIDLIAELKIAYPKKQKHHPTPVIAFGGSYGGMLSAWIRMKYPGVITGALAASAPIWQFTNMTSCDAFNRVTTSAYGESANQGCVDTIKKSWSAIDRLGANDAGRAWLTQTFKPCKPISGKSNVKDLKDWLTDMWVNLAMVNYPYPANFLAPLPGHPVREVCKRMVTDVSDDKKLLLGIFEGATLYFNGTGTLKCMDFDSQGTQDLGTLGWDYQSCTEMVMPMCDRGDTMFEKVAWDIKTVSDNCYAQFKVRPNVNYVRNLYGGKEISASSNIIFSNGLLDPWSSGGVLNNVSDTSIAVILPGGAHHIDLRASNPLDPPSVKQARKFYRSIFKQWVNTVRNEYEN</sequence>
<comment type="similarity">
    <text evidence="1">Belongs to the peptidase S28 family.</text>
</comment>